<proteinExistence type="predicted"/>
<dbReference type="InterPro" id="IPR019787">
    <property type="entry name" value="Znf_PHD-finger"/>
</dbReference>
<evidence type="ECO:0000313" key="6">
    <source>
        <dbReference type="EMBL" id="VEL33172.1"/>
    </source>
</evidence>
<reference evidence="6" key="1">
    <citation type="submission" date="2018-11" db="EMBL/GenBank/DDBJ databases">
        <authorList>
            <consortium name="Pathogen Informatics"/>
        </authorList>
    </citation>
    <scope>NUCLEOTIDE SEQUENCE</scope>
</reference>
<feature type="compositionally biased region" description="Polar residues" evidence="4">
    <location>
        <begin position="140"/>
        <end position="150"/>
    </location>
</feature>
<dbReference type="InterPro" id="IPR013083">
    <property type="entry name" value="Znf_RING/FYVE/PHD"/>
</dbReference>
<organism evidence="6 7">
    <name type="scientific">Protopolystoma xenopodis</name>
    <dbReference type="NCBI Taxonomy" id="117903"/>
    <lineage>
        <taxon>Eukaryota</taxon>
        <taxon>Metazoa</taxon>
        <taxon>Spiralia</taxon>
        <taxon>Lophotrochozoa</taxon>
        <taxon>Platyhelminthes</taxon>
        <taxon>Monogenea</taxon>
        <taxon>Polyopisthocotylea</taxon>
        <taxon>Polystomatidea</taxon>
        <taxon>Polystomatidae</taxon>
        <taxon>Protopolystoma</taxon>
    </lineage>
</organism>
<keyword evidence="1" id="KW-0479">Metal-binding</keyword>
<evidence type="ECO:0000256" key="2">
    <source>
        <dbReference type="ARBA" id="ARBA00022771"/>
    </source>
</evidence>
<keyword evidence="2" id="KW-0863">Zinc-finger</keyword>
<accession>A0A448XC56</accession>
<sequence>MNPVVLFCHSSSTGSLNITSNPPGRRRFGRPPSCSSSLELRRLLDLSTSRLSDRHLSEVDPYLVGRDTHDSKINFKKFEQDKISVKEEDEEEADAGEDTDFKVKNDKGNNEEKGVEDQEDENSMSSSVESCQSDRVDTARASSGLASDTQLEGKRQRRLRSPAANFFATKYRLPRKRAGRRRGHANSYLSTEGLRDSAHIASSVGRPALFTGGQRRRSSGSSLKPLCAFGLGRRSRGRRSGYLLSSRGAFNREADNTYTYRRGVGRLGGLGIRIRRRGRGGSGLGLRYVGPEEDEEEDVEGMRKKPVSTGEDSESEGNISPIDAEDESNEENDAEGDGSTEADADGEDVEEAQEEACAVGRLCRFPIRQSTGAGSVKWIACDHCEQWYHQLCVNIKHKSQVNVGIIILIFLN</sequence>
<feature type="compositionally biased region" description="Basic and acidic residues" evidence="4">
    <location>
        <begin position="99"/>
        <end position="116"/>
    </location>
</feature>
<comment type="caution">
    <text evidence="6">The sequence shown here is derived from an EMBL/GenBank/DDBJ whole genome shotgun (WGS) entry which is preliminary data.</text>
</comment>
<dbReference type="Gene3D" id="3.30.40.10">
    <property type="entry name" value="Zinc/RING finger domain, C3HC4 (zinc finger)"/>
    <property type="match status" value="1"/>
</dbReference>
<keyword evidence="7" id="KW-1185">Reference proteome</keyword>
<feature type="region of interest" description="Disordered" evidence="4">
    <location>
        <begin position="84"/>
        <end position="160"/>
    </location>
</feature>
<feature type="region of interest" description="Disordered" evidence="4">
    <location>
        <begin position="283"/>
        <end position="351"/>
    </location>
</feature>
<evidence type="ECO:0000313" key="7">
    <source>
        <dbReference type="Proteomes" id="UP000784294"/>
    </source>
</evidence>
<feature type="compositionally biased region" description="Acidic residues" evidence="4">
    <location>
        <begin position="87"/>
        <end position="98"/>
    </location>
</feature>
<gene>
    <name evidence="6" type="ORF">PXEA_LOCUS26612</name>
</gene>
<name>A0A448XC56_9PLAT</name>
<dbReference type="InterPro" id="IPR011011">
    <property type="entry name" value="Znf_FYVE_PHD"/>
</dbReference>
<dbReference type="AlphaFoldDB" id="A0A448XC56"/>
<dbReference type="Proteomes" id="UP000784294">
    <property type="component" value="Unassembled WGS sequence"/>
</dbReference>
<protein>
    <recommendedName>
        <fullName evidence="5">PHD-type domain-containing protein</fullName>
    </recommendedName>
</protein>
<dbReference type="CDD" id="cd15517">
    <property type="entry name" value="PHD_TCF19_like"/>
    <property type="match status" value="1"/>
</dbReference>
<dbReference type="EMBL" id="CAAALY010245287">
    <property type="protein sequence ID" value="VEL33172.1"/>
    <property type="molecule type" value="Genomic_DNA"/>
</dbReference>
<evidence type="ECO:0000256" key="3">
    <source>
        <dbReference type="ARBA" id="ARBA00022833"/>
    </source>
</evidence>
<dbReference type="GO" id="GO:0008270">
    <property type="term" value="F:zinc ion binding"/>
    <property type="evidence" value="ECO:0007669"/>
    <property type="project" value="UniProtKB-KW"/>
</dbReference>
<keyword evidence="3" id="KW-0862">Zinc</keyword>
<dbReference type="Pfam" id="PF00628">
    <property type="entry name" value="PHD"/>
    <property type="match status" value="1"/>
</dbReference>
<feature type="region of interest" description="Disordered" evidence="4">
    <location>
        <begin position="12"/>
        <end position="33"/>
    </location>
</feature>
<feature type="compositionally biased region" description="Polar residues" evidence="4">
    <location>
        <begin position="12"/>
        <end position="21"/>
    </location>
</feature>
<feature type="domain" description="PHD-type" evidence="5">
    <location>
        <begin position="375"/>
        <end position="400"/>
    </location>
</feature>
<dbReference type="SUPFAM" id="SSF57903">
    <property type="entry name" value="FYVE/PHD zinc finger"/>
    <property type="match status" value="1"/>
</dbReference>
<feature type="compositionally biased region" description="Acidic residues" evidence="4">
    <location>
        <begin position="323"/>
        <end position="351"/>
    </location>
</feature>
<evidence type="ECO:0000256" key="4">
    <source>
        <dbReference type="SAM" id="MobiDB-lite"/>
    </source>
</evidence>
<evidence type="ECO:0000259" key="5">
    <source>
        <dbReference type="Pfam" id="PF00628"/>
    </source>
</evidence>
<evidence type="ECO:0000256" key="1">
    <source>
        <dbReference type="ARBA" id="ARBA00022723"/>
    </source>
</evidence>